<keyword evidence="8" id="KW-1185">Reference proteome</keyword>
<evidence type="ECO:0000256" key="5">
    <source>
        <dbReference type="ARBA" id="ARBA00034865"/>
    </source>
</evidence>
<dbReference type="AlphaFoldDB" id="K1W1N9"/>
<dbReference type="SUPFAM" id="SSF51161">
    <property type="entry name" value="Trimeric LpxA-like enzymes"/>
    <property type="match status" value="1"/>
</dbReference>
<comment type="similarity">
    <text evidence="4">Belongs to the dynactin subunits 5/6 family. Dynactin subunit 5 subfamily.</text>
</comment>
<reference evidence="7 8" key="1">
    <citation type="journal article" date="2012" name="Eukaryot. Cell">
        <title>Genome sequence of the Trichosporon asahii environmental strain CBS 8904.</title>
        <authorList>
            <person name="Yang R.Y."/>
            <person name="Li H.T."/>
            <person name="Zhu H."/>
            <person name="Zhou G.P."/>
            <person name="Wang M."/>
            <person name="Wang L."/>
        </authorList>
    </citation>
    <scope>NUCLEOTIDE SEQUENCE [LARGE SCALE GENOMIC DNA]</scope>
    <source>
        <strain evidence="7 8">CBS 8904</strain>
    </source>
</reference>
<comment type="subcellular location">
    <subcellularLocation>
        <location evidence="1">Cytoplasm</location>
        <location evidence="1">Cytoskeleton</location>
    </subcellularLocation>
</comment>
<dbReference type="OrthoDB" id="417208at2759"/>
<dbReference type="InterPro" id="IPR047125">
    <property type="entry name" value="DCTN5"/>
</dbReference>
<dbReference type="InParanoid" id="K1W1N9"/>
<dbReference type="PANTHER" id="PTHR46126:SF1">
    <property type="entry name" value="DYNACTIN SUBUNIT 5"/>
    <property type="match status" value="1"/>
</dbReference>
<evidence type="ECO:0000313" key="8">
    <source>
        <dbReference type="Proteomes" id="UP000006757"/>
    </source>
</evidence>
<dbReference type="GO" id="GO:0005869">
    <property type="term" value="C:dynactin complex"/>
    <property type="evidence" value="ECO:0007669"/>
    <property type="project" value="TreeGrafter"/>
</dbReference>
<dbReference type="Gene3D" id="2.160.10.10">
    <property type="entry name" value="Hexapeptide repeat proteins"/>
    <property type="match status" value="1"/>
</dbReference>
<dbReference type="PANTHER" id="PTHR46126">
    <property type="entry name" value="DYNACTIN SUBUNIT 5"/>
    <property type="match status" value="1"/>
</dbReference>
<evidence type="ECO:0000256" key="4">
    <source>
        <dbReference type="ARBA" id="ARBA00034706"/>
    </source>
</evidence>
<dbReference type="Pfam" id="PF21711">
    <property type="entry name" value="DCTN5"/>
    <property type="match status" value="1"/>
</dbReference>
<sequence length="300" mass="32741">MKLPPEARHRDARIRHVARSCCRLSKLHSRKVSRGSDVVAVQEQRPAQDAADMPCALRVPPETLGSRLQTVSRTKWEKEGEHTMGAFDPPILFEKGTYIDKVSRKAFIQGATNIVLHGKSIIQTRAILRGDLRRSTPNNAHHVVLSLGKYCLVGEGAVLRPPGKIYKGTFTFYPVRIGDCVHIGPDAIVEAASVGHGVEIGARAIVPPWFPEAHLQGKFAILKDYAVILPDAVLPDGAVVPSYTVWGGNPARLVDTLPETYQETVEERSCQSGKAAGGKNGARAEDEMRSSQEGTRYPAL</sequence>
<proteinExistence type="inferred from homology"/>
<name>K1W1N9_TRIAC</name>
<evidence type="ECO:0000313" key="7">
    <source>
        <dbReference type="EMBL" id="EKD05682.1"/>
    </source>
</evidence>
<evidence type="ECO:0000256" key="2">
    <source>
        <dbReference type="ARBA" id="ARBA00022490"/>
    </source>
</evidence>
<gene>
    <name evidence="7" type="ORF">A1Q2_00018</name>
</gene>
<feature type="region of interest" description="Disordered" evidence="6">
    <location>
        <begin position="264"/>
        <end position="300"/>
    </location>
</feature>
<protein>
    <recommendedName>
        <fullName evidence="5">Dynactin subunit 5</fullName>
    </recommendedName>
</protein>
<dbReference type="HOGENOM" id="CLU_928083_0_0_1"/>
<dbReference type="CDD" id="cd03359">
    <property type="entry name" value="LbH_Dynactin_5"/>
    <property type="match status" value="1"/>
</dbReference>
<dbReference type="InterPro" id="IPR011004">
    <property type="entry name" value="Trimer_LpxA-like_sf"/>
</dbReference>
<evidence type="ECO:0000256" key="3">
    <source>
        <dbReference type="ARBA" id="ARBA00023212"/>
    </source>
</evidence>
<dbReference type="eggNOG" id="KOG3121">
    <property type="taxonomic scope" value="Eukaryota"/>
</dbReference>
<evidence type="ECO:0000256" key="1">
    <source>
        <dbReference type="ARBA" id="ARBA00004245"/>
    </source>
</evidence>
<comment type="caution">
    <text evidence="7">The sequence shown here is derived from an EMBL/GenBank/DDBJ whole genome shotgun (WGS) entry which is preliminary data.</text>
</comment>
<dbReference type="EMBL" id="AMBO01000006">
    <property type="protein sequence ID" value="EKD05682.1"/>
    <property type="molecule type" value="Genomic_DNA"/>
</dbReference>
<evidence type="ECO:0000256" key="6">
    <source>
        <dbReference type="SAM" id="MobiDB-lite"/>
    </source>
</evidence>
<organism evidence="7 8">
    <name type="scientific">Trichosporon asahii var. asahii (strain CBS 8904)</name>
    <name type="common">Yeast</name>
    <dbReference type="NCBI Taxonomy" id="1220162"/>
    <lineage>
        <taxon>Eukaryota</taxon>
        <taxon>Fungi</taxon>
        <taxon>Dikarya</taxon>
        <taxon>Basidiomycota</taxon>
        <taxon>Agaricomycotina</taxon>
        <taxon>Tremellomycetes</taxon>
        <taxon>Trichosporonales</taxon>
        <taxon>Trichosporonaceae</taxon>
        <taxon>Trichosporon</taxon>
    </lineage>
</organism>
<keyword evidence="2" id="KW-0963">Cytoplasm</keyword>
<dbReference type="STRING" id="1220162.K1W1N9"/>
<accession>K1W1N9</accession>
<keyword evidence="3" id="KW-0206">Cytoskeleton</keyword>
<dbReference type="Proteomes" id="UP000006757">
    <property type="component" value="Unassembled WGS sequence"/>
</dbReference>